<reference evidence="7" key="1">
    <citation type="journal article" date="2014" name="Int. J. Syst. Evol. Microbiol.">
        <title>Complete genome sequence of Corynebacterium casei LMG S-19264T (=DSM 44701T), isolated from a smear-ripened cheese.</title>
        <authorList>
            <consortium name="US DOE Joint Genome Institute (JGI-PGF)"/>
            <person name="Walter F."/>
            <person name="Albersmeier A."/>
            <person name="Kalinowski J."/>
            <person name="Ruckert C."/>
        </authorList>
    </citation>
    <scope>NUCLEOTIDE SEQUENCE</scope>
    <source>
        <strain evidence="7">JCM 4815</strain>
    </source>
</reference>
<proteinExistence type="predicted"/>
<comment type="caution">
    <text evidence="7">The sequence shown here is derived from an EMBL/GenBank/DDBJ whole genome shotgun (WGS) entry which is preliminary data.</text>
</comment>
<dbReference type="AlphaFoldDB" id="A0A918PF27"/>
<evidence type="ECO:0000256" key="5">
    <source>
        <dbReference type="SAM" id="Coils"/>
    </source>
</evidence>
<dbReference type="Gene3D" id="3.30.470.20">
    <property type="entry name" value="ATP-grasp fold, B domain"/>
    <property type="match status" value="1"/>
</dbReference>
<feature type="domain" description="ATP-grasp" evidence="6">
    <location>
        <begin position="118"/>
        <end position="311"/>
    </location>
</feature>
<evidence type="ECO:0000313" key="7">
    <source>
        <dbReference type="EMBL" id="GGZ03522.1"/>
    </source>
</evidence>
<feature type="coiled-coil region" evidence="5">
    <location>
        <begin position="46"/>
        <end position="73"/>
    </location>
</feature>
<dbReference type="SUPFAM" id="SSF56059">
    <property type="entry name" value="Glutathione synthetase ATP-binding domain-like"/>
    <property type="match status" value="1"/>
</dbReference>
<reference evidence="7" key="2">
    <citation type="submission" date="2020-09" db="EMBL/GenBank/DDBJ databases">
        <authorList>
            <person name="Sun Q."/>
            <person name="Ohkuma M."/>
        </authorList>
    </citation>
    <scope>NUCLEOTIDE SEQUENCE</scope>
    <source>
        <strain evidence="7">JCM 4815</strain>
    </source>
</reference>
<dbReference type="Proteomes" id="UP000622166">
    <property type="component" value="Unassembled WGS sequence"/>
</dbReference>
<dbReference type="PANTHER" id="PTHR43585">
    <property type="entry name" value="FUMIPYRROLE BIOSYNTHESIS PROTEIN C"/>
    <property type="match status" value="1"/>
</dbReference>
<dbReference type="GO" id="GO:0016874">
    <property type="term" value="F:ligase activity"/>
    <property type="evidence" value="ECO:0007669"/>
    <property type="project" value="UniProtKB-KW"/>
</dbReference>
<keyword evidence="2 4" id="KW-0547">Nucleotide-binding</keyword>
<keyword evidence="8" id="KW-1185">Reference proteome</keyword>
<dbReference type="InterPro" id="IPR013815">
    <property type="entry name" value="ATP_grasp_subdomain_1"/>
</dbReference>
<dbReference type="EMBL" id="BMVW01000003">
    <property type="protein sequence ID" value="GGZ03522.1"/>
    <property type="molecule type" value="Genomic_DNA"/>
</dbReference>
<dbReference type="Gene3D" id="3.30.1490.20">
    <property type="entry name" value="ATP-grasp fold, A domain"/>
    <property type="match status" value="1"/>
</dbReference>
<dbReference type="PANTHER" id="PTHR43585:SF2">
    <property type="entry name" value="ATP-GRASP ENZYME FSQD"/>
    <property type="match status" value="1"/>
</dbReference>
<dbReference type="RefSeq" id="WP_189857924.1">
    <property type="nucleotide sequence ID" value="NZ_BMVW01000003.1"/>
</dbReference>
<name>A0A918PF27_9ACTN</name>
<keyword evidence="5" id="KW-0175">Coiled coil</keyword>
<evidence type="ECO:0000256" key="3">
    <source>
        <dbReference type="ARBA" id="ARBA00022840"/>
    </source>
</evidence>
<dbReference type="GO" id="GO:0005524">
    <property type="term" value="F:ATP binding"/>
    <property type="evidence" value="ECO:0007669"/>
    <property type="project" value="UniProtKB-UniRule"/>
</dbReference>
<evidence type="ECO:0000256" key="2">
    <source>
        <dbReference type="ARBA" id="ARBA00022741"/>
    </source>
</evidence>
<dbReference type="GO" id="GO:0046872">
    <property type="term" value="F:metal ion binding"/>
    <property type="evidence" value="ECO:0007669"/>
    <property type="project" value="InterPro"/>
</dbReference>
<accession>A0A918PF27</accession>
<sequence length="413" mass="45139">MTGLRPHIVILHRWRSRCATYERYLDHHAHAVTYLTTEVGMASVPAQAAELVIVQATDDLARVREELKGLAVRHGPPHAIVALKEDDLVTAAQLAAEWNCGARSPAELRPFRDKYPMVQTVSRAGLAVPATAEAPDPSVIRSFARVHGWPVVLKPRIGSSSEGVVRIDCDEQLAALPFDGEQPQIVQSLNPHPVYHVDGVFDGRDLLCWKSSRYLNTCLEFRGGSPLGSVEEDRPSITEATGQFAVRVLRALTSAPTPFHLELFVDTTNGTGEPLCTFLEVGARVGGAEIPYVWQDVHGYDLMEAAFRIALGERPSSFRPRPATETAGWLLVPAPATRPCVVTGITPMTGRRPGPYSEELLSPGDVLPDAGAYYEHVGGRFRFRGPTSEVVEEAIRITARDFRVTGRACGDAR</sequence>
<evidence type="ECO:0000256" key="4">
    <source>
        <dbReference type="PROSITE-ProRule" id="PRU00409"/>
    </source>
</evidence>
<dbReference type="PROSITE" id="PS50975">
    <property type="entry name" value="ATP_GRASP"/>
    <property type="match status" value="1"/>
</dbReference>
<evidence type="ECO:0000313" key="8">
    <source>
        <dbReference type="Proteomes" id="UP000622166"/>
    </source>
</evidence>
<organism evidence="7 8">
    <name type="scientific">Streptomyces poonensis</name>
    <dbReference type="NCBI Taxonomy" id="68255"/>
    <lineage>
        <taxon>Bacteria</taxon>
        <taxon>Bacillati</taxon>
        <taxon>Actinomycetota</taxon>
        <taxon>Actinomycetes</taxon>
        <taxon>Kitasatosporales</taxon>
        <taxon>Streptomycetaceae</taxon>
        <taxon>Streptomyces</taxon>
    </lineage>
</organism>
<evidence type="ECO:0000256" key="1">
    <source>
        <dbReference type="ARBA" id="ARBA00022598"/>
    </source>
</evidence>
<dbReference type="InterPro" id="IPR052032">
    <property type="entry name" value="ATP-dep_AA_Ligase"/>
</dbReference>
<keyword evidence="3 4" id="KW-0067">ATP-binding</keyword>
<gene>
    <name evidence="7" type="ORF">GCM10010365_22940</name>
</gene>
<dbReference type="Gene3D" id="3.40.50.20">
    <property type="match status" value="1"/>
</dbReference>
<dbReference type="InterPro" id="IPR011761">
    <property type="entry name" value="ATP-grasp"/>
</dbReference>
<keyword evidence="1" id="KW-0436">Ligase</keyword>
<evidence type="ECO:0000259" key="6">
    <source>
        <dbReference type="PROSITE" id="PS50975"/>
    </source>
</evidence>
<protein>
    <recommendedName>
        <fullName evidence="6">ATP-grasp domain-containing protein</fullName>
    </recommendedName>
</protein>